<evidence type="ECO:0000313" key="2">
    <source>
        <dbReference type="Proteomes" id="UP000634229"/>
    </source>
</evidence>
<evidence type="ECO:0008006" key="3">
    <source>
        <dbReference type="Google" id="ProtNLM"/>
    </source>
</evidence>
<comment type="caution">
    <text evidence="1">The sequence shown here is derived from an EMBL/GenBank/DDBJ whole genome shotgun (WGS) entry which is preliminary data.</text>
</comment>
<gene>
    <name evidence="1" type="ORF">JK363_36845</name>
</gene>
<organism evidence="1 2">
    <name type="scientific">Streptomyces coffeae</name>
    <dbReference type="NCBI Taxonomy" id="621382"/>
    <lineage>
        <taxon>Bacteria</taxon>
        <taxon>Bacillati</taxon>
        <taxon>Actinomycetota</taxon>
        <taxon>Actinomycetes</taxon>
        <taxon>Kitasatosporales</taxon>
        <taxon>Streptomycetaceae</taxon>
        <taxon>Streptomyces</taxon>
    </lineage>
</organism>
<reference evidence="1 2" key="1">
    <citation type="submission" date="2021-01" db="EMBL/GenBank/DDBJ databases">
        <title>WGS of actinomycetes isolated from Thailand.</title>
        <authorList>
            <person name="Thawai C."/>
        </authorList>
    </citation>
    <scope>NUCLEOTIDE SEQUENCE [LARGE SCALE GENOMIC DNA]</scope>
    <source>
        <strain evidence="1 2">CA1R205</strain>
    </source>
</reference>
<name>A0ABS1NPS8_9ACTN</name>
<keyword evidence="2" id="KW-1185">Reference proteome</keyword>
<dbReference type="RefSeq" id="WP_201882259.1">
    <property type="nucleotide sequence ID" value="NZ_JAERRF010000038.1"/>
</dbReference>
<dbReference type="Proteomes" id="UP000634229">
    <property type="component" value="Unassembled WGS sequence"/>
</dbReference>
<accession>A0ABS1NPS8</accession>
<evidence type="ECO:0000313" key="1">
    <source>
        <dbReference type="EMBL" id="MBL1102096.1"/>
    </source>
</evidence>
<dbReference type="EMBL" id="JAERRF010000038">
    <property type="protein sequence ID" value="MBL1102096.1"/>
    <property type="molecule type" value="Genomic_DNA"/>
</dbReference>
<protein>
    <recommendedName>
        <fullName evidence="3">Zinc-finger domain-containing protein</fullName>
    </recommendedName>
</protein>
<sequence length="60" mass="6400">MTATANEQHEGDAADQAWRAAIGHVAACPSCRILAGCERGDQLVRRYEEATRQARSGDAG</sequence>
<proteinExistence type="predicted"/>